<dbReference type="InterPro" id="IPR003675">
    <property type="entry name" value="Rce1/LyrA-like_dom"/>
</dbReference>
<comment type="caution">
    <text evidence="3">The sequence shown here is derived from an EMBL/GenBank/DDBJ whole genome shotgun (WGS) entry which is preliminary data.</text>
</comment>
<dbReference type="Proteomes" id="UP001380601">
    <property type="component" value="Unassembled WGS sequence"/>
</dbReference>
<proteinExistence type="predicted"/>
<feature type="transmembrane region" description="Helical" evidence="1">
    <location>
        <begin position="251"/>
        <end position="269"/>
    </location>
</feature>
<feature type="domain" description="CAAX prenyl protease 2/Lysostaphin resistance protein A-like" evidence="2">
    <location>
        <begin position="122"/>
        <end position="215"/>
    </location>
</feature>
<sequence>MKYLINTLKIIGTILLLFVVVVLAQNIGIVWHALHLHSFKYILHGITYLVVALLLFKLVANKVYKRNLAYFRITRFKFIKVCVLLGLLLPIVVMSFYLIFIPGHWVVTDLKSNQEYSAMLIEIFFLGGIVAPIVEEMMFRGFLLKYIEKKTNIYVALGLTSVLFGAIHLVNGKLTGMSLIMLLAAGTAVGLMYGLAAYKFNTVWASIPLHMFWNMSAVITLTDHNMEYGVIQYIIKANNTFLTGGTYGMDASGISIIGYITVAVLLIYWRRFYSTEKQKL</sequence>
<evidence type="ECO:0000259" key="2">
    <source>
        <dbReference type="Pfam" id="PF02517"/>
    </source>
</evidence>
<feature type="transmembrane region" description="Helical" evidence="1">
    <location>
        <begin position="41"/>
        <end position="60"/>
    </location>
</feature>
<evidence type="ECO:0000313" key="4">
    <source>
        <dbReference type="Proteomes" id="UP001380601"/>
    </source>
</evidence>
<feature type="transmembrane region" description="Helical" evidence="1">
    <location>
        <begin position="81"/>
        <end position="100"/>
    </location>
</feature>
<dbReference type="RefSeq" id="WP_341610929.1">
    <property type="nucleotide sequence ID" value="NZ_JBBWSC010000001.1"/>
</dbReference>
<keyword evidence="1" id="KW-0812">Transmembrane</keyword>
<dbReference type="EMBL" id="JBBWSC010000001">
    <property type="protein sequence ID" value="MEL0537227.1"/>
    <property type="molecule type" value="Genomic_DNA"/>
</dbReference>
<keyword evidence="1" id="KW-0472">Membrane</keyword>
<feature type="transmembrane region" description="Helical" evidence="1">
    <location>
        <begin position="12"/>
        <end position="35"/>
    </location>
</feature>
<name>A0ABU9EUQ0_9STAP</name>
<evidence type="ECO:0000313" key="3">
    <source>
        <dbReference type="EMBL" id="MEL0537227.1"/>
    </source>
</evidence>
<evidence type="ECO:0000256" key="1">
    <source>
        <dbReference type="SAM" id="Phobius"/>
    </source>
</evidence>
<feature type="transmembrane region" description="Helical" evidence="1">
    <location>
        <begin position="151"/>
        <end position="170"/>
    </location>
</feature>
<accession>A0ABU9EUQ0</accession>
<reference evidence="3 4" key="1">
    <citation type="submission" date="2024-04" db="EMBL/GenBank/DDBJ databases">
        <title>Staphylococcus debuckii a clinical isolate.</title>
        <authorList>
            <person name="Magnan C."/>
            <person name="Plumet L."/>
            <person name="Morsli M."/>
            <person name="Molle V."/>
            <person name="Lavigne J.-P."/>
        </authorList>
    </citation>
    <scope>NUCLEOTIDE SEQUENCE [LARGE SCALE GENOMIC DNA]</scope>
    <source>
        <strain evidence="3 4">NSD001</strain>
    </source>
</reference>
<keyword evidence="4" id="KW-1185">Reference proteome</keyword>
<feature type="transmembrane region" description="Helical" evidence="1">
    <location>
        <begin position="120"/>
        <end position="139"/>
    </location>
</feature>
<dbReference type="PANTHER" id="PTHR39430:SF1">
    <property type="entry name" value="PROTEASE"/>
    <property type="match status" value="1"/>
</dbReference>
<keyword evidence="1" id="KW-1133">Transmembrane helix</keyword>
<feature type="transmembrane region" description="Helical" evidence="1">
    <location>
        <begin position="176"/>
        <end position="196"/>
    </location>
</feature>
<gene>
    <name evidence="3" type="ORF">AADA34_00630</name>
</gene>
<dbReference type="PANTHER" id="PTHR39430">
    <property type="entry name" value="MEMBRANE-ASSOCIATED PROTEASE-RELATED"/>
    <property type="match status" value="1"/>
</dbReference>
<organism evidence="3 4">
    <name type="scientific">Staphylococcus debuckii</name>
    <dbReference type="NCBI Taxonomy" id="2044912"/>
    <lineage>
        <taxon>Bacteria</taxon>
        <taxon>Bacillati</taxon>
        <taxon>Bacillota</taxon>
        <taxon>Bacilli</taxon>
        <taxon>Bacillales</taxon>
        <taxon>Staphylococcaceae</taxon>
        <taxon>Staphylococcus</taxon>
    </lineage>
</organism>
<feature type="transmembrane region" description="Helical" evidence="1">
    <location>
        <begin position="203"/>
        <end position="221"/>
    </location>
</feature>
<protein>
    <submittedName>
        <fullName evidence="3">Type II CAAX endopeptidase family protein</fullName>
    </submittedName>
</protein>
<dbReference type="Pfam" id="PF02517">
    <property type="entry name" value="Rce1-like"/>
    <property type="match status" value="1"/>
</dbReference>